<dbReference type="InterPro" id="IPR046532">
    <property type="entry name" value="DUF6597"/>
</dbReference>
<feature type="domain" description="HTH araC/xylS-type" evidence="4">
    <location>
        <begin position="176"/>
        <end position="260"/>
    </location>
</feature>
<protein>
    <submittedName>
        <fullName evidence="5">AraC family transcriptional regulator</fullName>
    </submittedName>
</protein>
<proteinExistence type="predicted"/>
<keyword evidence="1" id="KW-0805">Transcription regulation</keyword>
<evidence type="ECO:0000259" key="4">
    <source>
        <dbReference type="PROSITE" id="PS01124"/>
    </source>
</evidence>
<dbReference type="Pfam" id="PF20240">
    <property type="entry name" value="DUF6597"/>
    <property type="match status" value="1"/>
</dbReference>
<dbReference type="Proteomes" id="UP000306229">
    <property type="component" value="Chromosome"/>
</dbReference>
<dbReference type="PANTHER" id="PTHR46796">
    <property type="entry name" value="HTH-TYPE TRANSCRIPTIONAL ACTIVATOR RHAS-RELATED"/>
    <property type="match status" value="1"/>
</dbReference>
<dbReference type="InterPro" id="IPR050204">
    <property type="entry name" value="AraC_XylS_family_regulators"/>
</dbReference>
<dbReference type="GO" id="GO:0003700">
    <property type="term" value="F:DNA-binding transcription factor activity"/>
    <property type="evidence" value="ECO:0007669"/>
    <property type="project" value="InterPro"/>
</dbReference>
<dbReference type="EMBL" id="CP040749">
    <property type="protein sequence ID" value="QCX39724.1"/>
    <property type="molecule type" value="Genomic_DNA"/>
</dbReference>
<evidence type="ECO:0000256" key="2">
    <source>
        <dbReference type="ARBA" id="ARBA00023125"/>
    </source>
</evidence>
<dbReference type="RefSeq" id="WP_138950561.1">
    <property type="nucleotide sequence ID" value="NZ_CP040749.1"/>
</dbReference>
<dbReference type="OrthoDB" id="511992at2"/>
<evidence type="ECO:0000256" key="3">
    <source>
        <dbReference type="ARBA" id="ARBA00023163"/>
    </source>
</evidence>
<evidence type="ECO:0000313" key="5">
    <source>
        <dbReference type="EMBL" id="QCX39724.1"/>
    </source>
</evidence>
<gene>
    <name evidence="5" type="ORF">FF125_15195</name>
</gene>
<keyword evidence="2" id="KW-0238">DNA-binding</keyword>
<dbReference type="AlphaFoldDB" id="A0A5B7TWL8"/>
<keyword evidence="6" id="KW-1185">Reference proteome</keyword>
<dbReference type="Pfam" id="PF12833">
    <property type="entry name" value="HTH_18"/>
    <property type="match status" value="1"/>
</dbReference>
<organism evidence="5 6">
    <name type="scientific">Aureibaculum algae</name>
    <dbReference type="NCBI Taxonomy" id="2584122"/>
    <lineage>
        <taxon>Bacteria</taxon>
        <taxon>Pseudomonadati</taxon>
        <taxon>Bacteroidota</taxon>
        <taxon>Flavobacteriia</taxon>
        <taxon>Flavobacteriales</taxon>
        <taxon>Flavobacteriaceae</taxon>
        <taxon>Aureibaculum</taxon>
    </lineage>
</organism>
<dbReference type="PROSITE" id="PS01124">
    <property type="entry name" value="HTH_ARAC_FAMILY_2"/>
    <property type="match status" value="1"/>
</dbReference>
<dbReference type="GO" id="GO:0043565">
    <property type="term" value="F:sequence-specific DNA binding"/>
    <property type="evidence" value="ECO:0007669"/>
    <property type="project" value="InterPro"/>
</dbReference>
<evidence type="ECO:0000313" key="6">
    <source>
        <dbReference type="Proteomes" id="UP000306229"/>
    </source>
</evidence>
<dbReference type="SMART" id="SM00342">
    <property type="entry name" value="HTH_ARAC"/>
    <property type="match status" value="1"/>
</dbReference>
<keyword evidence="3" id="KW-0804">Transcription</keyword>
<sequence length="278" mass="32476">MLTTYEPHISLKPYITQLYSIKWERNNYTDGITEMSLPSGTGFMVFQFTGRFKGSIYDKEITPDEFYTIGQQTAKYMLTSDDEVVELTGAVFNPTGLYKLFGFDMLHLVNNPMDTRILLNNTLKDFTFVYKAKNKVEDRVQLVENLLLKQLKNSSYKSCVVDTAITLFQKGKGCCSVKEIAEQLNISERYLQKKFKLMVGITPSSYNRIVRFNYLFAEMQSNNKHDYKTLSALFNFYDFAHFSKDFKRYCGESPSKFHLEQFQFLKEAWVDSPFFINK</sequence>
<evidence type="ECO:0000256" key="1">
    <source>
        <dbReference type="ARBA" id="ARBA00023015"/>
    </source>
</evidence>
<accession>A0A5B7TWL8</accession>
<name>A0A5B7TWL8_9FLAO</name>
<reference evidence="5 6" key="1">
    <citation type="submission" date="2019-05" db="EMBL/GenBank/DDBJ databases">
        <title>Algicella ahnfeltiae gen. nov., sp. nov., a novel marine bacterium of the family Flavobacteriaceae isolated from a red alga.</title>
        <authorList>
            <person name="Nedashkovskaya O.I."/>
            <person name="Kukhlevskiy A.D."/>
            <person name="Kim S.-G."/>
            <person name="Zhukova N.V."/>
            <person name="Mikhailov V.V."/>
        </authorList>
    </citation>
    <scope>NUCLEOTIDE SEQUENCE [LARGE SCALE GENOMIC DNA]</scope>
    <source>
        <strain evidence="5 6">10Alg115</strain>
    </source>
</reference>
<dbReference type="Gene3D" id="1.10.10.60">
    <property type="entry name" value="Homeodomain-like"/>
    <property type="match status" value="1"/>
</dbReference>
<dbReference type="PANTHER" id="PTHR46796:SF13">
    <property type="entry name" value="HTH-TYPE TRANSCRIPTIONAL ACTIVATOR RHAS"/>
    <property type="match status" value="1"/>
</dbReference>
<dbReference type="KEGG" id="fbe:FF125_15195"/>
<dbReference type="InterPro" id="IPR018060">
    <property type="entry name" value="HTH_AraC"/>
</dbReference>